<evidence type="ECO:0000313" key="4">
    <source>
        <dbReference type="Proteomes" id="UP000549394"/>
    </source>
</evidence>
<dbReference type="InterPro" id="IPR003877">
    <property type="entry name" value="SPRY_dom"/>
</dbReference>
<dbReference type="Pfam" id="PF00622">
    <property type="entry name" value="SPRY"/>
    <property type="match status" value="1"/>
</dbReference>
<organism evidence="3 4">
    <name type="scientific">Dimorphilus gyrociliatus</name>
    <dbReference type="NCBI Taxonomy" id="2664684"/>
    <lineage>
        <taxon>Eukaryota</taxon>
        <taxon>Metazoa</taxon>
        <taxon>Spiralia</taxon>
        <taxon>Lophotrochozoa</taxon>
        <taxon>Annelida</taxon>
        <taxon>Polychaeta</taxon>
        <taxon>Polychaeta incertae sedis</taxon>
        <taxon>Dinophilidae</taxon>
        <taxon>Dimorphilus</taxon>
    </lineage>
</organism>
<feature type="domain" description="B30.2/SPRY" evidence="2">
    <location>
        <begin position="1"/>
        <end position="183"/>
    </location>
</feature>
<dbReference type="AlphaFoldDB" id="A0A7I8VQ75"/>
<dbReference type="PANTHER" id="PTHR20951">
    <property type="entry name" value="C13ORF1 PROTEIN-RELATED"/>
    <property type="match status" value="1"/>
</dbReference>
<dbReference type="SUPFAM" id="SSF49899">
    <property type="entry name" value="Concanavalin A-like lectins/glucanases"/>
    <property type="match status" value="1"/>
</dbReference>
<dbReference type="InterPro" id="IPR035766">
    <property type="entry name" value="SPRYD7"/>
</dbReference>
<dbReference type="InterPro" id="IPR013320">
    <property type="entry name" value="ConA-like_dom_sf"/>
</dbReference>
<reference evidence="3 4" key="1">
    <citation type="submission" date="2020-08" db="EMBL/GenBank/DDBJ databases">
        <authorList>
            <person name="Hejnol A."/>
        </authorList>
    </citation>
    <scope>NUCLEOTIDE SEQUENCE [LARGE SCALE GENOMIC DNA]</scope>
</reference>
<evidence type="ECO:0000256" key="1">
    <source>
        <dbReference type="ARBA" id="ARBA00021772"/>
    </source>
</evidence>
<keyword evidence="4" id="KW-1185">Reference proteome</keyword>
<dbReference type="CDD" id="cd12880">
    <property type="entry name" value="SPRYD7"/>
    <property type="match status" value="1"/>
</dbReference>
<evidence type="ECO:0000313" key="3">
    <source>
        <dbReference type="EMBL" id="CAD5118240.1"/>
    </source>
</evidence>
<dbReference type="OrthoDB" id="40953at2759"/>
<dbReference type="Gene3D" id="2.60.120.920">
    <property type="match status" value="1"/>
</dbReference>
<accession>A0A7I8VQ75</accession>
<dbReference type="PROSITE" id="PS50188">
    <property type="entry name" value="B302_SPRY"/>
    <property type="match status" value="1"/>
</dbReference>
<name>A0A7I8VQ75_9ANNE</name>
<dbReference type="EMBL" id="CAJFCJ010000008">
    <property type="protein sequence ID" value="CAD5118240.1"/>
    <property type="molecule type" value="Genomic_DNA"/>
</dbReference>
<proteinExistence type="predicted"/>
<dbReference type="PANTHER" id="PTHR20951:SF2">
    <property type="entry name" value="SPRY DOMAIN-CONTAINING PROTEIN 7"/>
    <property type="match status" value="1"/>
</dbReference>
<sequence length="196" mass="21416">MAASFCGCLRLFMSGGITTNKLPNREQSGVKLDPSHSGQDVVIVKNGRRICGSGAALSNAPIVQNKAYFEVKIQSSGSWAIGLATRKCNINKLPLGEDAESWVLRNDGAIFHKNEQSATLTGAVEEGDILGFTFDHVDFNIYLNGRPTGCSVHGIRGTTFPIFYVDDGAIMDIQFVNFFHEPPEGYERIMIEQSLL</sequence>
<evidence type="ECO:0000259" key="2">
    <source>
        <dbReference type="PROSITE" id="PS50188"/>
    </source>
</evidence>
<dbReference type="InterPro" id="IPR043136">
    <property type="entry name" value="B30.2/SPRY_sf"/>
</dbReference>
<protein>
    <recommendedName>
        <fullName evidence="1">SPRY domain-containing protein 7</fullName>
    </recommendedName>
</protein>
<dbReference type="SMART" id="SM00449">
    <property type="entry name" value="SPRY"/>
    <property type="match status" value="1"/>
</dbReference>
<gene>
    <name evidence="3" type="ORF">DGYR_LOCUS6652</name>
</gene>
<dbReference type="InterPro" id="IPR001870">
    <property type="entry name" value="B30.2/SPRY"/>
</dbReference>
<dbReference type="Proteomes" id="UP000549394">
    <property type="component" value="Unassembled WGS sequence"/>
</dbReference>
<comment type="caution">
    <text evidence="3">The sequence shown here is derived from an EMBL/GenBank/DDBJ whole genome shotgun (WGS) entry which is preliminary data.</text>
</comment>